<sequence>MTVAQSRSTQSRSAQNQGGQRKGGQSENGRSENGRGRDGLSPEEIARKAVEHVAEMTGRDSEGVIALERTDDGWRVGVEVVESGRIPDTNDILAVYEAELDDEGNLLSYRRTDRYFRGRFDRDKR</sequence>
<dbReference type="Pfam" id="PF05800">
    <property type="entry name" value="GvpO"/>
    <property type="match status" value="1"/>
</dbReference>
<feature type="compositionally biased region" description="Low complexity" evidence="1">
    <location>
        <begin position="1"/>
        <end position="17"/>
    </location>
</feature>
<dbReference type="EMBL" id="BAABHJ010000027">
    <property type="protein sequence ID" value="GAA4614966.1"/>
    <property type="molecule type" value="Genomic_DNA"/>
</dbReference>
<dbReference type="Proteomes" id="UP001500212">
    <property type="component" value="Unassembled WGS sequence"/>
</dbReference>
<feature type="region of interest" description="Disordered" evidence="1">
    <location>
        <begin position="1"/>
        <end position="46"/>
    </location>
</feature>
<gene>
    <name evidence="2" type="ORF">GCM10023195_65630</name>
</gene>
<dbReference type="PIRSF" id="PIRSF028743">
    <property type="entry name" value="GvpO_protein"/>
    <property type="match status" value="1"/>
</dbReference>
<proteinExistence type="predicted"/>
<evidence type="ECO:0000313" key="3">
    <source>
        <dbReference type="Proteomes" id="UP001500212"/>
    </source>
</evidence>
<evidence type="ECO:0000313" key="2">
    <source>
        <dbReference type="EMBL" id="GAA4614966.1"/>
    </source>
</evidence>
<feature type="compositionally biased region" description="Basic and acidic residues" evidence="1">
    <location>
        <begin position="29"/>
        <end position="46"/>
    </location>
</feature>
<protein>
    <recommendedName>
        <fullName evidence="4">Gas vesicle protein</fullName>
    </recommendedName>
</protein>
<evidence type="ECO:0008006" key="4">
    <source>
        <dbReference type="Google" id="ProtNLM"/>
    </source>
</evidence>
<dbReference type="InterPro" id="IPR008634">
    <property type="entry name" value="Gas-vesicle_GvpO"/>
</dbReference>
<reference evidence="3" key="1">
    <citation type="journal article" date="2019" name="Int. J. Syst. Evol. Microbiol.">
        <title>The Global Catalogue of Microorganisms (GCM) 10K type strain sequencing project: providing services to taxonomists for standard genome sequencing and annotation.</title>
        <authorList>
            <consortium name="The Broad Institute Genomics Platform"/>
            <consortium name="The Broad Institute Genome Sequencing Center for Infectious Disease"/>
            <person name="Wu L."/>
            <person name="Ma J."/>
        </authorList>
    </citation>
    <scope>NUCLEOTIDE SEQUENCE [LARGE SCALE GENOMIC DNA]</scope>
    <source>
        <strain evidence="3">JCM 17938</strain>
    </source>
</reference>
<organism evidence="2 3">
    <name type="scientific">Actinoallomurus liliacearum</name>
    <dbReference type="NCBI Taxonomy" id="1080073"/>
    <lineage>
        <taxon>Bacteria</taxon>
        <taxon>Bacillati</taxon>
        <taxon>Actinomycetota</taxon>
        <taxon>Actinomycetes</taxon>
        <taxon>Streptosporangiales</taxon>
        <taxon>Thermomonosporaceae</taxon>
        <taxon>Actinoallomurus</taxon>
    </lineage>
</organism>
<keyword evidence="3" id="KW-1185">Reference proteome</keyword>
<dbReference type="RefSeq" id="WP_345363298.1">
    <property type="nucleotide sequence ID" value="NZ_BAABHJ010000027.1"/>
</dbReference>
<comment type="caution">
    <text evidence="2">The sequence shown here is derived from an EMBL/GenBank/DDBJ whole genome shotgun (WGS) entry which is preliminary data.</text>
</comment>
<accession>A0ABP8TW13</accession>
<evidence type="ECO:0000256" key="1">
    <source>
        <dbReference type="SAM" id="MobiDB-lite"/>
    </source>
</evidence>
<name>A0ABP8TW13_9ACTN</name>